<name>A0A9P4UY05_9PLEO</name>
<sequence length="165" mass="18537">MVTASPLQSHDEPRRPIRGRHYLGGFEYARSPKNRNFSQPNTRIYTRVQGTAQSPSSAQNNLRRNLAAEAPDAPIYLSVVQSPLPIQQPRPIRPMHSEPAVHEVVARWTRVADDSDLWISTHRSQPSLRRSSTTVTRSSYGSRISTENATTYERPGLPGPPNMKL</sequence>
<reference evidence="2" key="1">
    <citation type="journal article" date="2020" name="Stud. Mycol.">
        <title>101 Dothideomycetes genomes: a test case for predicting lifestyles and emergence of pathogens.</title>
        <authorList>
            <person name="Haridas S."/>
            <person name="Albert R."/>
            <person name="Binder M."/>
            <person name="Bloem J."/>
            <person name="Labutti K."/>
            <person name="Salamov A."/>
            <person name="Andreopoulos B."/>
            <person name="Baker S."/>
            <person name="Barry K."/>
            <person name="Bills G."/>
            <person name="Bluhm B."/>
            <person name="Cannon C."/>
            <person name="Castanera R."/>
            <person name="Culley D."/>
            <person name="Daum C."/>
            <person name="Ezra D."/>
            <person name="Gonzalez J."/>
            <person name="Henrissat B."/>
            <person name="Kuo A."/>
            <person name="Liang C."/>
            <person name="Lipzen A."/>
            <person name="Lutzoni F."/>
            <person name="Magnuson J."/>
            <person name="Mondo S."/>
            <person name="Nolan M."/>
            <person name="Ohm R."/>
            <person name="Pangilinan J."/>
            <person name="Park H.-J."/>
            <person name="Ramirez L."/>
            <person name="Alfaro M."/>
            <person name="Sun H."/>
            <person name="Tritt A."/>
            <person name="Yoshinaga Y."/>
            <person name="Zwiers L.-H."/>
            <person name="Turgeon B."/>
            <person name="Goodwin S."/>
            <person name="Spatafora J."/>
            <person name="Crous P."/>
            <person name="Grigoriev I."/>
        </authorList>
    </citation>
    <scope>NUCLEOTIDE SEQUENCE</scope>
    <source>
        <strain evidence="2">CBS 125425</strain>
    </source>
</reference>
<evidence type="ECO:0000256" key="1">
    <source>
        <dbReference type="SAM" id="MobiDB-lite"/>
    </source>
</evidence>
<keyword evidence="3" id="KW-1185">Reference proteome</keyword>
<evidence type="ECO:0000313" key="3">
    <source>
        <dbReference type="Proteomes" id="UP000799444"/>
    </source>
</evidence>
<feature type="region of interest" description="Disordered" evidence="1">
    <location>
        <begin position="123"/>
        <end position="165"/>
    </location>
</feature>
<feature type="region of interest" description="Disordered" evidence="1">
    <location>
        <begin position="1"/>
        <end position="41"/>
    </location>
</feature>
<dbReference type="EMBL" id="ML996242">
    <property type="protein sequence ID" value="KAF2729541.1"/>
    <property type="molecule type" value="Genomic_DNA"/>
</dbReference>
<dbReference type="AlphaFoldDB" id="A0A9P4UY05"/>
<organism evidence="2 3">
    <name type="scientific">Polyplosphaeria fusca</name>
    <dbReference type="NCBI Taxonomy" id="682080"/>
    <lineage>
        <taxon>Eukaryota</taxon>
        <taxon>Fungi</taxon>
        <taxon>Dikarya</taxon>
        <taxon>Ascomycota</taxon>
        <taxon>Pezizomycotina</taxon>
        <taxon>Dothideomycetes</taxon>
        <taxon>Pleosporomycetidae</taxon>
        <taxon>Pleosporales</taxon>
        <taxon>Tetraplosphaeriaceae</taxon>
        <taxon>Polyplosphaeria</taxon>
    </lineage>
</organism>
<accession>A0A9P4UY05</accession>
<dbReference type="Proteomes" id="UP000799444">
    <property type="component" value="Unassembled WGS sequence"/>
</dbReference>
<gene>
    <name evidence="2" type="ORF">EJ04DRAFT_527713</name>
</gene>
<proteinExistence type="predicted"/>
<evidence type="ECO:0000313" key="2">
    <source>
        <dbReference type="EMBL" id="KAF2729541.1"/>
    </source>
</evidence>
<feature type="compositionally biased region" description="Low complexity" evidence="1">
    <location>
        <begin position="127"/>
        <end position="143"/>
    </location>
</feature>
<protein>
    <submittedName>
        <fullName evidence="2">Uncharacterized protein</fullName>
    </submittedName>
</protein>
<comment type="caution">
    <text evidence="2">The sequence shown here is derived from an EMBL/GenBank/DDBJ whole genome shotgun (WGS) entry which is preliminary data.</text>
</comment>